<dbReference type="Pfam" id="PF01569">
    <property type="entry name" value="PAP2"/>
    <property type="match status" value="1"/>
</dbReference>
<dbReference type="PANTHER" id="PTHR10165:SF35">
    <property type="entry name" value="RE23632P"/>
    <property type="match status" value="1"/>
</dbReference>
<evidence type="ECO:0000256" key="1">
    <source>
        <dbReference type="ARBA" id="ARBA00004141"/>
    </source>
</evidence>
<accession>A0AB34KGK7</accession>
<keyword evidence="4 7" id="KW-1133">Transmembrane helix</keyword>
<dbReference type="GeneID" id="96008688"/>
<comment type="subcellular location">
    <subcellularLocation>
        <location evidence="1">Membrane</location>
        <topology evidence="1">Multi-pass membrane protein</topology>
    </subcellularLocation>
</comment>
<evidence type="ECO:0000313" key="10">
    <source>
        <dbReference type="Proteomes" id="UP000803884"/>
    </source>
</evidence>
<sequence>MPGSESHHDNRRMRSSSPPQSGLWETAQRFWAKSYAGDYLGLMILILLLSFFEFTGEPFHQMFTVDDPRIQHPHAEIERVPVPMLFVYAAGIPALLLLASTLILPNRSTHKTHVTLLGLALTILTTSFLTDIFKNAIGRPRPDLLARCKPASSTPTNTLVTIAVCTEKANTHLLQDGWRSYPSGHSSFAFAGLGWLALFLAAQTHCLRPRASHATVLLCLAPLVGAALIAISRLEDYRHDVFDVVSGSVLGAVVCVFNWRRYYPSLWAADCDEPYEALGGGRGSRSGSPKRARDVEEGYGALEAGRFSIGAEGEEYRRGSR</sequence>
<dbReference type="PANTHER" id="PTHR10165">
    <property type="entry name" value="LIPID PHOSPHATE PHOSPHATASE"/>
    <property type="match status" value="1"/>
</dbReference>
<keyword evidence="5 7" id="KW-0472">Membrane</keyword>
<comment type="caution">
    <text evidence="9">The sequence shown here is derived from an EMBL/GenBank/DDBJ whole genome shotgun (WGS) entry which is preliminary data.</text>
</comment>
<evidence type="ECO:0000256" key="7">
    <source>
        <dbReference type="SAM" id="Phobius"/>
    </source>
</evidence>
<dbReference type="GO" id="GO:0016020">
    <property type="term" value="C:membrane"/>
    <property type="evidence" value="ECO:0007669"/>
    <property type="project" value="UniProtKB-SubCell"/>
</dbReference>
<dbReference type="InterPro" id="IPR000326">
    <property type="entry name" value="PAP2/HPO"/>
</dbReference>
<evidence type="ECO:0000256" key="6">
    <source>
        <dbReference type="SAM" id="MobiDB-lite"/>
    </source>
</evidence>
<dbReference type="InterPro" id="IPR043216">
    <property type="entry name" value="PAP-like"/>
</dbReference>
<proteinExistence type="inferred from homology"/>
<keyword evidence="3 7" id="KW-0812">Transmembrane</keyword>
<feature type="domain" description="Phosphatidic acid phosphatase type 2/haloperoxidase" evidence="8">
    <location>
        <begin position="116"/>
        <end position="259"/>
    </location>
</feature>
<dbReference type="Proteomes" id="UP000803884">
    <property type="component" value="Unassembled WGS sequence"/>
</dbReference>
<feature type="transmembrane region" description="Helical" evidence="7">
    <location>
        <begin position="85"/>
        <end position="104"/>
    </location>
</feature>
<reference evidence="9 10" key="1">
    <citation type="journal article" date="2020" name="Microbiol. Resour. Announc.">
        <title>Draft Genome Sequence of a Cladosporium Species Isolated from the Mesophotic Ascidian Didemnum maculosum.</title>
        <authorList>
            <person name="Gioti A."/>
            <person name="Siaperas R."/>
            <person name="Nikolaivits E."/>
            <person name="Le Goff G."/>
            <person name="Ouazzani J."/>
            <person name="Kotoulas G."/>
            <person name="Topakas E."/>
        </authorList>
    </citation>
    <scope>NUCLEOTIDE SEQUENCE [LARGE SCALE GENOMIC DNA]</scope>
    <source>
        <strain evidence="9 10">TM138-S3</strain>
    </source>
</reference>
<dbReference type="SUPFAM" id="SSF48317">
    <property type="entry name" value="Acid phosphatase/Vanadium-dependent haloperoxidase"/>
    <property type="match status" value="1"/>
</dbReference>
<dbReference type="GO" id="GO:0006644">
    <property type="term" value="P:phospholipid metabolic process"/>
    <property type="evidence" value="ECO:0007669"/>
    <property type="project" value="InterPro"/>
</dbReference>
<evidence type="ECO:0000256" key="4">
    <source>
        <dbReference type="ARBA" id="ARBA00022989"/>
    </source>
</evidence>
<keyword evidence="10" id="KW-1185">Reference proteome</keyword>
<evidence type="ECO:0000256" key="3">
    <source>
        <dbReference type="ARBA" id="ARBA00022692"/>
    </source>
</evidence>
<feature type="transmembrane region" description="Helical" evidence="7">
    <location>
        <begin position="214"/>
        <end position="234"/>
    </location>
</feature>
<dbReference type="GO" id="GO:0008195">
    <property type="term" value="F:phosphatidate phosphatase activity"/>
    <property type="evidence" value="ECO:0007669"/>
    <property type="project" value="TreeGrafter"/>
</dbReference>
<feature type="transmembrane region" description="Helical" evidence="7">
    <location>
        <begin position="39"/>
        <end position="56"/>
    </location>
</feature>
<evidence type="ECO:0000259" key="8">
    <source>
        <dbReference type="SMART" id="SM00014"/>
    </source>
</evidence>
<evidence type="ECO:0000313" key="9">
    <source>
        <dbReference type="EMBL" id="KAL1584142.1"/>
    </source>
</evidence>
<feature type="transmembrane region" description="Helical" evidence="7">
    <location>
        <begin position="240"/>
        <end position="259"/>
    </location>
</feature>
<dbReference type="SMART" id="SM00014">
    <property type="entry name" value="acidPPc"/>
    <property type="match status" value="1"/>
</dbReference>
<dbReference type="GO" id="GO:0046839">
    <property type="term" value="P:phospholipid dephosphorylation"/>
    <property type="evidence" value="ECO:0007669"/>
    <property type="project" value="TreeGrafter"/>
</dbReference>
<organism evidence="9 10">
    <name type="scientific">Cladosporium halotolerans</name>
    <dbReference type="NCBI Taxonomy" id="1052096"/>
    <lineage>
        <taxon>Eukaryota</taxon>
        <taxon>Fungi</taxon>
        <taxon>Dikarya</taxon>
        <taxon>Ascomycota</taxon>
        <taxon>Pezizomycotina</taxon>
        <taxon>Dothideomycetes</taxon>
        <taxon>Dothideomycetidae</taxon>
        <taxon>Cladosporiales</taxon>
        <taxon>Cladosporiaceae</taxon>
        <taxon>Cladosporium</taxon>
    </lineage>
</organism>
<feature type="region of interest" description="Disordered" evidence="6">
    <location>
        <begin position="1"/>
        <end position="21"/>
    </location>
</feature>
<feature type="transmembrane region" description="Helical" evidence="7">
    <location>
        <begin position="116"/>
        <end position="137"/>
    </location>
</feature>
<feature type="transmembrane region" description="Helical" evidence="7">
    <location>
        <begin position="184"/>
        <end position="202"/>
    </location>
</feature>
<evidence type="ECO:0000256" key="2">
    <source>
        <dbReference type="ARBA" id="ARBA00008816"/>
    </source>
</evidence>
<protein>
    <recommendedName>
        <fullName evidence="8">Phosphatidic acid phosphatase type 2/haloperoxidase domain-containing protein</fullName>
    </recommendedName>
</protein>
<evidence type="ECO:0000256" key="5">
    <source>
        <dbReference type="ARBA" id="ARBA00023136"/>
    </source>
</evidence>
<dbReference type="InterPro" id="IPR036938">
    <property type="entry name" value="PAP2/HPO_sf"/>
</dbReference>
<dbReference type="EMBL" id="JAAQHG020000028">
    <property type="protein sequence ID" value="KAL1584142.1"/>
    <property type="molecule type" value="Genomic_DNA"/>
</dbReference>
<dbReference type="AlphaFoldDB" id="A0AB34KGK7"/>
<dbReference type="CDD" id="cd03390">
    <property type="entry name" value="PAP2_containing_1_like"/>
    <property type="match status" value="1"/>
</dbReference>
<dbReference type="Gene3D" id="1.20.144.10">
    <property type="entry name" value="Phosphatidic acid phosphatase type 2/haloperoxidase"/>
    <property type="match status" value="1"/>
</dbReference>
<gene>
    <name evidence="9" type="ORF">WHR41_07245</name>
</gene>
<comment type="similarity">
    <text evidence="2">Belongs to the PA-phosphatase related phosphoesterase family.</text>
</comment>
<name>A0AB34KGK7_9PEZI</name>
<dbReference type="RefSeq" id="XP_069227248.1">
    <property type="nucleotide sequence ID" value="XM_069375850.1"/>
</dbReference>